<organism evidence="12 13">
    <name type="scientific">Chytriomyces confervae</name>
    <dbReference type="NCBI Taxonomy" id="246404"/>
    <lineage>
        <taxon>Eukaryota</taxon>
        <taxon>Fungi</taxon>
        <taxon>Fungi incertae sedis</taxon>
        <taxon>Chytridiomycota</taxon>
        <taxon>Chytridiomycota incertae sedis</taxon>
        <taxon>Chytridiomycetes</taxon>
        <taxon>Chytridiales</taxon>
        <taxon>Chytriomycetaceae</taxon>
        <taxon>Chytriomyces</taxon>
    </lineage>
</organism>
<evidence type="ECO:0000259" key="11">
    <source>
        <dbReference type="Pfam" id="PF06280"/>
    </source>
</evidence>
<dbReference type="GO" id="GO:0006508">
    <property type="term" value="P:proteolysis"/>
    <property type="evidence" value="ECO:0007669"/>
    <property type="project" value="UniProtKB-KW"/>
</dbReference>
<comment type="similarity">
    <text evidence="1 7 8">Belongs to the peptidase S8 family.</text>
</comment>
<keyword evidence="5 7" id="KW-0720">Serine protease</keyword>
<dbReference type="PROSITE" id="PS00136">
    <property type="entry name" value="SUBTILASE_ASP"/>
    <property type="match status" value="1"/>
</dbReference>
<dbReference type="PANTHER" id="PTHR43399">
    <property type="entry name" value="SUBTILISIN-RELATED"/>
    <property type="match status" value="1"/>
</dbReference>
<feature type="domain" description="Peptidase S8/S53" evidence="10">
    <location>
        <begin position="140"/>
        <end position="572"/>
    </location>
</feature>
<evidence type="ECO:0000256" key="8">
    <source>
        <dbReference type="RuleBase" id="RU003355"/>
    </source>
</evidence>
<evidence type="ECO:0000256" key="9">
    <source>
        <dbReference type="SAM" id="SignalP"/>
    </source>
</evidence>
<keyword evidence="2 7" id="KW-0645">Protease</keyword>
<dbReference type="Gene3D" id="3.40.50.200">
    <property type="entry name" value="Peptidase S8/S53 domain"/>
    <property type="match status" value="2"/>
</dbReference>
<dbReference type="InterPro" id="IPR051048">
    <property type="entry name" value="Peptidase_S8/S53_subtilisin"/>
</dbReference>
<evidence type="ECO:0000256" key="7">
    <source>
        <dbReference type="PROSITE-ProRule" id="PRU01240"/>
    </source>
</evidence>
<dbReference type="InterPro" id="IPR010435">
    <property type="entry name" value="C5a/SBT2-like_Fn3"/>
</dbReference>
<comment type="caution">
    <text evidence="12">The sequence shown here is derived from an EMBL/GenBank/DDBJ whole genome shotgun (WGS) entry which is preliminary data.</text>
</comment>
<dbReference type="Proteomes" id="UP000320333">
    <property type="component" value="Unassembled WGS sequence"/>
</dbReference>
<evidence type="ECO:0000313" key="12">
    <source>
        <dbReference type="EMBL" id="TPX59419.1"/>
    </source>
</evidence>
<dbReference type="Pfam" id="PF06280">
    <property type="entry name" value="fn3_5"/>
    <property type="match status" value="1"/>
</dbReference>
<feature type="chain" id="PRO_5021303696" description="Peptidase S8/S53 domain-containing protein" evidence="9">
    <location>
        <begin position="19"/>
        <end position="973"/>
    </location>
</feature>
<dbReference type="InterPro" id="IPR036852">
    <property type="entry name" value="Peptidase_S8/S53_dom_sf"/>
</dbReference>
<accession>A0A507E5S1</accession>
<dbReference type="InterPro" id="IPR000209">
    <property type="entry name" value="Peptidase_S8/S53_dom"/>
</dbReference>
<keyword evidence="3 9" id="KW-0732">Signal</keyword>
<feature type="signal peptide" evidence="9">
    <location>
        <begin position="1"/>
        <end position="18"/>
    </location>
</feature>
<dbReference type="STRING" id="246404.A0A507E5S1"/>
<feature type="active site" description="Charge relay system" evidence="6 7">
    <location>
        <position position="202"/>
    </location>
</feature>
<protein>
    <recommendedName>
        <fullName evidence="14">Peptidase S8/S53 domain-containing protein</fullName>
    </recommendedName>
</protein>
<dbReference type="AlphaFoldDB" id="A0A507E5S1"/>
<dbReference type="Pfam" id="PF00082">
    <property type="entry name" value="Peptidase_S8"/>
    <property type="match status" value="1"/>
</dbReference>
<keyword evidence="13" id="KW-1185">Reference proteome</keyword>
<proteinExistence type="inferred from homology"/>
<feature type="active site" description="Charge relay system" evidence="6 7">
    <location>
        <position position="531"/>
    </location>
</feature>
<evidence type="ECO:0000259" key="10">
    <source>
        <dbReference type="Pfam" id="PF00082"/>
    </source>
</evidence>
<evidence type="ECO:0000256" key="1">
    <source>
        <dbReference type="ARBA" id="ARBA00011073"/>
    </source>
</evidence>
<evidence type="ECO:0000256" key="4">
    <source>
        <dbReference type="ARBA" id="ARBA00022801"/>
    </source>
</evidence>
<dbReference type="InterPro" id="IPR023827">
    <property type="entry name" value="Peptidase_S8_Asp-AS"/>
</dbReference>
<dbReference type="PANTHER" id="PTHR43399:SF4">
    <property type="entry name" value="CELL WALL-ASSOCIATED PROTEASE"/>
    <property type="match status" value="1"/>
</dbReference>
<evidence type="ECO:0000256" key="2">
    <source>
        <dbReference type="ARBA" id="ARBA00022670"/>
    </source>
</evidence>
<feature type="domain" description="C5a peptidase/Subtilisin-like protease SBT2-like Fn3-like" evidence="11">
    <location>
        <begin position="605"/>
        <end position="720"/>
    </location>
</feature>
<name>A0A507E5S1_9FUNG</name>
<dbReference type="SUPFAM" id="SSF52743">
    <property type="entry name" value="Subtilisin-like"/>
    <property type="match status" value="1"/>
</dbReference>
<dbReference type="GO" id="GO:0004252">
    <property type="term" value="F:serine-type endopeptidase activity"/>
    <property type="evidence" value="ECO:0007669"/>
    <property type="project" value="UniProtKB-UniRule"/>
</dbReference>
<evidence type="ECO:0008006" key="14">
    <source>
        <dbReference type="Google" id="ProtNLM"/>
    </source>
</evidence>
<dbReference type="GO" id="GO:0016020">
    <property type="term" value="C:membrane"/>
    <property type="evidence" value="ECO:0007669"/>
    <property type="project" value="InterPro"/>
</dbReference>
<keyword evidence="4 7" id="KW-0378">Hydrolase</keyword>
<dbReference type="InterPro" id="IPR022398">
    <property type="entry name" value="Peptidase_S8_His-AS"/>
</dbReference>
<dbReference type="EMBL" id="QEAP01000716">
    <property type="protein sequence ID" value="TPX59419.1"/>
    <property type="molecule type" value="Genomic_DNA"/>
</dbReference>
<dbReference type="InterPro" id="IPR023828">
    <property type="entry name" value="Peptidase_S8_Ser-AS"/>
</dbReference>
<dbReference type="InterPro" id="IPR015500">
    <property type="entry name" value="Peptidase_S8_subtilisin-rel"/>
</dbReference>
<dbReference type="PROSITE" id="PS00137">
    <property type="entry name" value="SUBTILASE_HIS"/>
    <property type="match status" value="1"/>
</dbReference>
<reference evidence="12 13" key="1">
    <citation type="journal article" date="2019" name="Sci. Rep.">
        <title>Comparative genomics of chytrid fungi reveal insights into the obligate biotrophic and pathogenic lifestyle of Synchytrium endobioticum.</title>
        <authorList>
            <person name="van de Vossenberg B.T.L.H."/>
            <person name="Warris S."/>
            <person name="Nguyen H.D.T."/>
            <person name="van Gent-Pelzer M.P.E."/>
            <person name="Joly D.L."/>
            <person name="van de Geest H.C."/>
            <person name="Bonants P.J.M."/>
            <person name="Smith D.S."/>
            <person name="Levesque C.A."/>
            <person name="van der Lee T.A.J."/>
        </authorList>
    </citation>
    <scope>NUCLEOTIDE SEQUENCE [LARGE SCALE GENOMIC DNA]</scope>
    <source>
        <strain evidence="12 13">CBS 675.73</strain>
    </source>
</reference>
<dbReference type="Gene3D" id="3.50.30.30">
    <property type="match status" value="1"/>
</dbReference>
<gene>
    <name evidence="12" type="ORF">CcCBS67573_g09089</name>
</gene>
<dbReference type="OrthoDB" id="2162597at2759"/>
<evidence type="ECO:0000256" key="5">
    <source>
        <dbReference type="ARBA" id="ARBA00022825"/>
    </source>
</evidence>
<evidence type="ECO:0000256" key="6">
    <source>
        <dbReference type="PIRSR" id="PIRSR615500-1"/>
    </source>
</evidence>
<dbReference type="PROSITE" id="PS00138">
    <property type="entry name" value="SUBTILASE_SER"/>
    <property type="match status" value="1"/>
</dbReference>
<feature type="active site" description="Charge relay system" evidence="6 7">
    <location>
        <position position="149"/>
    </location>
</feature>
<dbReference type="Gene3D" id="2.60.40.1710">
    <property type="entry name" value="Subtilisin-like superfamily"/>
    <property type="match status" value="1"/>
</dbReference>
<evidence type="ECO:0000256" key="3">
    <source>
        <dbReference type="ARBA" id="ARBA00022729"/>
    </source>
</evidence>
<sequence>MKLTPIYALLLLITHVSALVRRGAPANAPDALKCSFMIDFDADVDGHAVLKTHFEGKGVLWQESTSVRNKFANFVSVRIAGDCQDASLIFHGIPGAKTFSGVTSRKLAATQHSNSPPLSDAAYHTSTGVNDARQKLGLTGKGITVAIIDTGVYYLHPALGGGIGPGFKVIGGYDLVGDDYSDANQVPVPDDDPIDNCSEISHGTHVSGIVAGDARNMTAVGFVPAIPFTGVAYEAKLLAYRVFGCTANGTATDIIAAAIYRAAADGAHIINLSLGTVAKYADEPEEIAADIVSKYGHVVVSAVGNSGAQGVQMTSSPSNAKGALAVASFQSPVSLKPSVFVDGGSYPCVLGNLNASFTEGQVLEIVVNDIQAYEKRVENDGQTNINPGAKGKALLLRLGRRDVATSTERCRWALAAGAVQCILYEPTDSAQSITGNKDIPCMMLGREAAVALLSKIAAGEKPQVVISLKETLYPLQTAGSISNFSSPGLSLELDIKPELGAIGGNVYSTISEHSAKALNLSTAFKTLSGTSMASPYAAGVMALLMQHRASEIPSFNELRGYLMNTASPKPIYQNNLTHSVAYQGAGLVNAFYAASTKSLVLPAAIALNDTDNFKSSVALTIRNNDDITVTYSLSYFSAATVNAYLDGDDFTQDANTTTFTDDQHASVSFKRDFITIMPKAFAKIDVTFTAPAAQTAYPIYSGYIRVVASNQPEHPIHVPYAGLVGSYKNKGIWSRNSSSLATKWGGPLGYPPSIVKTGLYSPTSLTPLRDGDTINATVGVAVMILVSTTSRFASFEILAQGQTKQNKVLEAAGFNTSDIVLIQFKDETDEDGVPGMSVPLVRDVIPDGTDATEPGYQIFFGRAYNSSGYAADLPPGEYVIKFSALRNFVPFWSANEGDMDVIVSPTFKLVTGVAESSSARGSAAPTPSTNILKAATAQKLASRLSALLQSEFPLSLNSWRRVLGFAAPVMWKP</sequence>
<evidence type="ECO:0000313" key="13">
    <source>
        <dbReference type="Proteomes" id="UP000320333"/>
    </source>
</evidence>
<dbReference type="PRINTS" id="PR00723">
    <property type="entry name" value="SUBTILISIN"/>
</dbReference>
<dbReference type="PROSITE" id="PS51892">
    <property type="entry name" value="SUBTILASE"/>
    <property type="match status" value="1"/>
</dbReference>